<dbReference type="RefSeq" id="WP_275120930.1">
    <property type="nucleotide sequence ID" value="NZ_JAOTPO010000034.1"/>
</dbReference>
<evidence type="ECO:0000313" key="2">
    <source>
        <dbReference type="Proteomes" id="UP001148125"/>
    </source>
</evidence>
<gene>
    <name evidence="1" type="ORF">N7Z68_23885</name>
</gene>
<dbReference type="Proteomes" id="UP001148125">
    <property type="component" value="Unassembled WGS sequence"/>
</dbReference>
<reference evidence="1" key="1">
    <citation type="submission" date="2024-05" db="EMBL/GenBank/DDBJ databases">
        <title>Alkalihalobacillus sp. strain MEB203 novel alkaliphilic bacterium from Lonar Lake, India.</title>
        <authorList>
            <person name="Joshi A."/>
            <person name="Thite S."/>
            <person name="Mengade P."/>
        </authorList>
    </citation>
    <scope>NUCLEOTIDE SEQUENCE</scope>
    <source>
        <strain evidence="1">MEB 203</strain>
    </source>
</reference>
<dbReference type="InterPro" id="IPR015943">
    <property type="entry name" value="WD40/YVTN_repeat-like_dom_sf"/>
</dbReference>
<evidence type="ECO:0000313" key="1">
    <source>
        <dbReference type="EMBL" id="MDE5416340.1"/>
    </source>
</evidence>
<dbReference type="SUPFAM" id="SSF110296">
    <property type="entry name" value="Oligoxyloglucan reducing end-specific cellobiohydrolase"/>
    <property type="match status" value="1"/>
</dbReference>
<dbReference type="Gene3D" id="2.130.10.10">
    <property type="entry name" value="YVTN repeat-like/Quinoprotein amine dehydrogenase"/>
    <property type="match status" value="1"/>
</dbReference>
<name>A0ABT5VM55_9BACI</name>
<accession>A0ABT5VM55</accession>
<comment type="caution">
    <text evidence="1">The sequence shown here is derived from an EMBL/GenBank/DDBJ whole genome shotgun (WGS) entry which is preliminary data.</text>
</comment>
<protein>
    <submittedName>
        <fullName evidence="1">Uncharacterized protein</fullName>
    </submittedName>
</protein>
<sequence length="57" mass="6543">MILKKTRLYWFILSITYIAVHPLKNSTITVGSFREDLYQTIDGGKSWIKIAEAGQPE</sequence>
<keyword evidence="2" id="KW-1185">Reference proteome</keyword>
<proteinExistence type="predicted"/>
<dbReference type="EMBL" id="JAOTPO010000034">
    <property type="protein sequence ID" value="MDE5416340.1"/>
    <property type="molecule type" value="Genomic_DNA"/>
</dbReference>
<organism evidence="1 2">
    <name type="scientific">Alkalihalobacterium chitinilyticum</name>
    <dbReference type="NCBI Taxonomy" id="2980103"/>
    <lineage>
        <taxon>Bacteria</taxon>
        <taxon>Bacillati</taxon>
        <taxon>Bacillota</taxon>
        <taxon>Bacilli</taxon>
        <taxon>Bacillales</taxon>
        <taxon>Bacillaceae</taxon>
        <taxon>Alkalihalobacterium</taxon>
    </lineage>
</organism>